<keyword evidence="4" id="KW-1185">Reference proteome</keyword>
<gene>
    <name evidence="3" type="ORF">ACFSGI_22210</name>
</gene>
<keyword evidence="1" id="KW-0812">Transmembrane</keyword>
<dbReference type="Pfam" id="PF00535">
    <property type="entry name" value="Glycos_transf_2"/>
    <property type="match status" value="1"/>
</dbReference>
<dbReference type="PANTHER" id="PTHR48090:SF8">
    <property type="entry name" value="GLYCOSYLTRANSFERASE CSBB-RELATED"/>
    <property type="match status" value="1"/>
</dbReference>
<keyword evidence="1" id="KW-1133">Transmembrane helix</keyword>
<dbReference type="InterPro" id="IPR029044">
    <property type="entry name" value="Nucleotide-diphossugar_trans"/>
</dbReference>
<name>A0ABW4V4Z1_9BACL</name>
<proteinExistence type="predicted"/>
<feature type="transmembrane region" description="Helical" evidence="1">
    <location>
        <begin position="237"/>
        <end position="257"/>
    </location>
</feature>
<dbReference type="PANTHER" id="PTHR48090">
    <property type="entry name" value="UNDECAPRENYL-PHOSPHATE 4-DEOXY-4-FORMAMIDO-L-ARABINOSE TRANSFERASE-RELATED"/>
    <property type="match status" value="1"/>
</dbReference>
<dbReference type="Proteomes" id="UP001597403">
    <property type="component" value="Unassembled WGS sequence"/>
</dbReference>
<dbReference type="InterPro" id="IPR001173">
    <property type="entry name" value="Glyco_trans_2-like"/>
</dbReference>
<evidence type="ECO:0000313" key="3">
    <source>
        <dbReference type="EMBL" id="MFD1992699.1"/>
    </source>
</evidence>
<sequence>MDINRTKFSIVVPIYFNELNIPHTVPRLQNLQSVLPDCDLEFVFVDDGSQDRSLELLVEAQQLDSRIKVVKLSRNFGSMSAIQAGLSYATGDCIGIIAADLQDPPELFEDMIGAWRTGKKVIMATRSDREESFSQKLFSNTYYYLLEKFALKDYPKGGFDFLLIDKQVAQEVIHIDEKNTNVMSLIYWLGHDRESFPYVRQERKLGKSRWTLSKKIKLFVDSFVGFSYIPIRFMSTIGVLTALLSFIYGVIVIFGAIFGNIELRGWTTIVTLITFLLGIIMVMLGIIGEYIWRILDESRNRPSYVVDEVYEQRVS</sequence>
<evidence type="ECO:0000259" key="2">
    <source>
        <dbReference type="Pfam" id="PF00535"/>
    </source>
</evidence>
<feature type="domain" description="Glycosyltransferase 2-like" evidence="2">
    <location>
        <begin position="9"/>
        <end position="142"/>
    </location>
</feature>
<reference evidence="4" key="1">
    <citation type="journal article" date="2019" name="Int. J. Syst. Evol. Microbiol.">
        <title>The Global Catalogue of Microorganisms (GCM) 10K type strain sequencing project: providing services to taxonomists for standard genome sequencing and annotation.</title>
        <authorList>
            <consortium name="The Broad Institute Genomics Platform"/>
            <consortium name="The Broad Institute Genome Sequencing Center for Infectious Disease"/>
            <person name="Wu L."/>
            <person name="Ma J."/>
        </authorList>
    </citation>
    <scope>NUCLEOTIDE SEQUENCE [LARGE SCALE GENOMIC DNA]</scope>
    <source>
        <strain evidence="4">CGMCC 1.15067</strain>
    </source>
</reference>
<dbReference type="EMBL" id="JBHUGF010000011">
    <property type="protein sequence ID" value="MFD1992699.1"/>
    <property type="molecule type" value="Genomic_DNA"/>
</dbReference>
<dbReference type="RefSeq" id="WP_204827227.1">
    <property type="nucleotide sequence ID" value="NZ_JBHUGF010000011.1"/>
</dbReference>
<feature type="transmembrane region" description="Helical" evidence="1">
    <location>
        <begin position="269"/>
        <end position="292"/>
    </location>
</feature>
<accession>A0ABW4V4Z1</accession>
<comment type="caution">
    <text evidence="3">The sequence shown here is derived from an EMBL/GenBank/DDBJ whole genome shotgun (WGS) entry which is preliminary data.</text>
</comment>
<dbReference type="CDD" id="cd04187">
    <property type="entry name" value="DPM1_like_bac"/>
    <property type="match status" value="1"/>
</dbReference>
<organism evidence="3 4">
    <name type="scientific">Paenibacillus nicotianae</name>
    <dbReference type="NCBI Taxonomy" id="1526551"/>
    <lineage>
        <taxon>Bacteria</taxon>
        <taxon>Bacillati</taxon>
        <taxon>Bacillota</taxon>
        <taxon>Bacilli</taxon>
        <taxon>Bacillales</taxon>
        <taxon>Paenibacillaceae</taxon>
        <taxon>Paenibacillus</taxon>
    </lineage>
</organism>
<evidence type="ECO:0000313" key="4">
    <source>
        <dbReference type="Proteomes" id="UP001597403"/>
    </source>
</evidence>
<evidence type="ECO:0000256" key="1">
    <source>
        <dbReference type="SAM" id="Phobius"/>
    </source>
</evidence>
<dbReference type="SUPFAM" id="SSF53448">
    <property type="entry name" value="Nucleotide-diphospho-sugar transferases"/>
    <property type="match status" value="1"/>
</dbReference>
<protein>
    <submittedName>
        <fullName evidence="3">Glycosyltransferase family 2 protein</fullName>
    </submittedName>
</protein>
<dbReference type="InterPro" id="IPR050256">
    <property type="entry name" value="Glycosyltransferase_2"/>
</dbReference>
<dbReference type="Gene3D" id="3.90.550.10">
    <property type="entry name" value="Spore Coat Polysaccharide Biosynthesis Protein SpsA, Chain A"/>
    <property type="match status" value="1"/>
</dbReference>
<keyword evidence="1" id="KW-0472">Membrane</keyword>